<keyword evidence="9" id="KW-1133">Transmembrane helix</keyword>
<evidence type="ECO:0000259" key="11">
    <source>
        <dbReference type="PROSITE" id="PS50885"/>
    </source>
</evidence>
<keyword evidence="3 9" id="KW-0472">Membrane</keyword>
<comment type="caution">
    <text evidence="12">The sequence shown here is derived from an EMBL/GenBank/DDBJ whole genome shotgun (WGS) entry which is preliminary data.</text>
</comment>
<sequence length="678" mass="74766">MGMSLKIKLIAGFGGMLAVFLCMAMFNIHQVKLIKDQLVFQNGKVELKQMALELKETVQELNIIASGLEISKKPEYIPIYNEKRKQFDQMIKQIGDTATTPDQIAWRSKLISLTVDYANTFDVAAKLVQENKLPPVDMDKNMEYLYNESQKLKDEIFSNVDKFYVVYSEDASTAIAASHTMLDDTLNIMVLLSIVVAAASIALAYALIRSFVRPILRLQTAVGLIAAGDLRHKINNRSRDELGVLSQSFDLMVDHVNNMLARTQAIAYSLADHSHSFQSFASSTASANSEIVKSIQEMSTGAQQQAEQSEKSSLIISDLDQELRLISNSMQTIRLAGEHAAHNTELGTSAIDTLRLKAEQSEQILASVSEAMETLNASSRQIGTITASITEISAQTNILSLNASIEAARAGVHGRGFTVIADEVRNLSTQTSKSAQSIAGIIHTLRTRMNELQASINSAQVSMSEQNAKVHETTTAFASIRSSMEELSGQIDQVHHKVEEAKHKNETLVDSVQYVAAIAQQTAAGVEEITSTSLIQDASLHKIASEADDIHMLSQKLFQEINQFQIDVKDQPADMELTLRDDDHKESETMEWNIPFAAEEFSAGGMTEVNMPERALEEDIQSEEMKPAGSTAEQPLLQEEPAASGDPDNSQKQANEKEKEKESEKEKAEKQDDKLVLV</sequence>
<evidence type="ECO:0000256" key="1">
    <source>
        <dbReference type="ARBA" id="ARBA00004236"/>
    </source>
</evidence>
<dbReference type="Pfam" id="PF00672">
    <property type="entry name" value="HAMP"/>
    <property type="match status" value="1"/>
</dbReference>
<evidence type="ECO:0000256" key="4">
    <source>
        <dbReference type="ARBA" id="ARBA00023224"/>
    </source>
</evidence>
<dbReference type="InterPro" id="IPR004089">
    <property type="entry name" value="MCPsignal_dom"/>
</dbReference>
<comment type="similarity">
    <text evidence="5">Belongs to the methyl-accepting chemotaxis (MCP) protein family.</text>
</comment>
<reference evidence="12 13" key="1">
    <citation type="submission" date="2019-02" db="EMBL/GenBank/DDBJ databases">
        <title>Paenibacillus sp. nov., isolated from surface-sterilized tissue of Thalictrum simplex L.</title>
        <authorList>
            <person name="Tuo L."/>
        </authorList>
    </citation>
    <scope>NUCLEOTIDE SEQUENCE [LARGE SCALE GENOMIC DNA]</scope>
    <source>
        <strain evidence="12 13">N2SHLJ1</strain>
    </source>
</reference>
<evidence type="ECO:0000256" key="3">
    <source>
        <dbReference type="ARBA" id="ARBA00023136"/>
    </source>
</evidence>
<evidence type="ECO:0000313" key="13">
    <source>
        <dbReference type="Proteomes" id="UP000293142"/>
    </source>
</evidence>
<protein>
    <submittedName>
        <fullName evidence="12">Methyl-accepting chemotaxis protein</fullName>
    </submittedName>
</protein>
<dbReference type="SMART" id="SM00283">
    <property type="entry name" value="MA"/>
    <property type="match status" value="1"/>
</dbReference>
<evidence type="ECO:0000256" key="7">
    <source>
        <dbReference type="SAM" id="Coils"/>
    </source>
</evidence>
<dbReference type="PROSITE" id="PS50111">
    <property type="entry name" value="CHEMOTAXIS_TRANSDUC_2"/>
    <property type="match status" value="1"/>
</dbReference>
<keyword evidence="2" id="KW-1003">Cell membrane</keyword>
<dbReference type="SMART" id="SM00304">
    <property type="entry name" value="HAMP"/>
    <property type="match status" value="1"/>
</dbReference>
<keyword evidence="4 6" id="KW-0807">Transducer</keyword>
<dbReference type="AlphaFoldDB" id="A0A4Q9DQD0"/>
<dbReference type="GO" id="GO:0007165">
    <property type="term" value="P:signal transduction"/>
    <property type="evidence" value="ECO:0007669"/>
    <property type="project" value="UniProtKB-KW"/>
</dbReference>
<dbReference type="GO" id="GO:0005886">
    <property type="term" value="C:plasma membrane"/>
    <property type="evidence" value="ECO:0007669"/>
    <property type="project" value="UniProtKB-SubCell"/>
</dbReference>
<dbReference type="Gene3D" id="1.10.287.950">
    <property type="entry name" value="Methyl-accepting chemotaxis protein"/>
    <property type="match status" value="1"/>
</dbReference>
<dbReference type="SUPFAM" id="SSF58104">
    <property type="entry name" value="Methyl-accepting chemotaxis protein (MCP) signaling domain"/>
    <property type="match status" value="1"/>
</dbReference>
<feature type="region of interest" description="Disordered" evidence="8">
    <location>
        <begin position="618"/>
        <end position="678"/>
    </location>
</feature>
<gene>
    <name evidence="12" type="ORF">EYB31_21695</name>
</gene>
<feature type="compositionally biased region" description="Basic and acidic residues" evidence="8">
    <location>
        <begin position="654"/>
        <end position="678"/>
    </location>
</feature>
<evidence type="ECO:0000256" key="6">
    <source>
        <dbReference type="PROSITE-ProRule" id="PRU00284"/>
    </source>
</evidence>
<dbReference type="PANTHER" id="PTHR32089">
    <property type="entry name" value="METHYL-ACCEPTING CHEMOTAXIS PROTEIN MCPB"/>
    <property type="match status" value="1"/>
</dbReference>
<comment type="subcellular location">
    <subcellularLocation>
        <location evidence="1">Cell membrane</location>
    </subcellularLocation>
</comment>
<name>A0A4Q9DQD0_9BACL</name>
<accession>A0A4Q9DQD0</accession>
<dbReference type="PROSITE" id="PS50885">
    <property type="entry name" value="HAMP"/>
    <property type="match status" value="1"/>
</dbReference>
<dbReference type="Gene3D" id="6.10.340.10">
    <property type="match status" value="1"/>
</dbReference>
<dbReference type="CDD" id="cd06225">
    <property type="entry name" value="HAMP"/>
    <property type="match status" value="1"/>
</dbReference>
<evidence type="ECO:0000256" key="8">
    <source>
        <dbReference type="SAM" id="MobiDB-lite"/>
    </source>
</evidence>
<dbReference type="Proteomes" id="UP000293142">
    <property type="component" value="Unassembled WGS sequence"/>
</dbReference>
<evidence type="ECO:0000313" key="12">
    <source>
        <dbReference type="EMBL" id="TBL75613.1"/>
    </source>
</evidence>
<dbReference type="InterPro" id="IPR003660">
    <property type="entry name" value="HAMP_dom"/>
</dbReference>
<feature type="coiled-coil region" evidence="7">
    <location>
        <begin position="449"/>
        <end position="504"/>
    </location>
</feature>
<organism evidence="12 13">
    <name type="scientific">Paenibacillus thalictri</name>
    <dbReference type="NCBI Taxonomy" id="2527873"/>
    <lineage>
        <taxon>Bacteria</taxon>
        <taxon>Bacillati</taxon>
        <taxon>Bacillota</taxon>
        <taxon>Bacilli</taxon>
        <taxon>Bacillales</taxon>
        <taxon>Paenibacillaceae</taxon>
        <taxon>Paenibacillus</taxon>
    </lineage>
</organism>
<dbReference type="OrthoDB" id="9814363at2"/>
<keyword evidence="9" id="KW-0812">Transmembrane</keyword>
<feature type="domain" description="HAMP" evidence="11">
    <location>
        <begin position="209"/>
        <end position="261"/>
    </location>
</feature>
<dbReference type="PANTHER" id="PTHR32089:SF112">
    <property type="entry name" value="LYSOZYME-LIKE PROTEIN-RELATED"/>
    <property type="match status" value="1"/>
</dbReference>
<evidence type="ECO:0000256" key="9">
    <source>
        <dbReference type="SAM" id="Phobius"/>
    </source>
</evidence>
<dbReference type="EMBL" id="SIRE01000016">
    <property type="protein sequence ID" value="TBL75613.1"/>
    <property type="molecule type" value="Genomic_DNA"/>
</dbReference>
<evidence type="ECO:0000259" key="10">
    <source>
        <dbReference type="PROSITE" id="PS50111"/>
    </source>
</evidence>
<evidence type="ECO:0000256" key="2">
    <source>
        <dbReference type="ARBA" id="ARBA00022475"/>
    </source>
</evidence>
<feature type="domain" description="Methyl-accepting transducer" evidence="10">
    <location>
        <begin position="280"/>
        <end position="530"/>
    </location>
</feature>
<keyword evidence="13" id="KW-1185">Reference proteome</keyword>
<feature type="transmembrane region" description="Helical" evidence="9">
    <location>
        <begin position="188"/>
        <end position="208"/>
    </location>
</feature>
<proteinExistence type="inferred from homology"/>
<dbReference type="Pfam" id="PF00015">
    <property type="entry name" value="MCPsignal"/>
    <property type="match status" value="1"/>
</dbReference>
<keyword evidence="7" id="KW-0175">Coiled coil</keyword>
<evidence type="ECO:0000256" key="5">
    <source>
        <dbReference type="ARBA" id="ARBA00029447"/>
    </source>
</evidence>